<evidence type="ECO:0000313" key="2">
    <source>
        <dbReference type="EMBL" id="TNN33930.1"/>
    </source>
</evidence>
<dbReference type="Proteomes" id="UP000314294">
    <property type="component" value="Unassembled WGS sequence"/>
</dbReference>
<gene>
    <name evidence="2" type="ORF">EYF80_055908</name>
</gene>
<accession>A0A4Z2EZB4</accession>
<feature type="region of interest" description="Disordered" evidence="1">
    <location>
        <begin position="1"/>
        <end position="30"/>
    </location>
</feature>
<feature type="compositionally biased region" description="Basic and acidic residues" evidence="1">
    <location>
        <begin position="12"/>
        <end position="27"/>
    </location>
</feature>
<dbReference type="AlphaFoldDB" id="A0A4Z2EZB4"/>
<comment type="caution">
    <text evidence="2">The sequence shown here is derived from an EMBL/GenBank/DDBJ whole genome shotgun (WGS) entry which is preliminary data.</text>
</comment>
<reference evidence="2 3" key="1">
    <citation type="submission" date="2019-03" db="EMBL/GenBank/DDBJ databases">
        <title>First draft genome of Liparis tanakae, snailfish: a comprehensive survey of snailfish specific genes.</title>
        <authorList>
            <person name="Kim W."/>
            <person name="Song I."/>
            <person name="Jeong J.-H."/>
            <person name="Kim D."/>
            <person name="Kim S."/>
            <person name="Ryu S."/>
            <person name="Song J.Y."/>
            <person name="Lee S.K."/>
        </authorList>
    </citation>
    <scope>NUCLEOTIDE SEQUENCE [LARGE SCALE GENOMIC DNA]</scope>
    <source>
        <tissue evidence="2">Muscle</tissue>
    </source>
</reference>
<evidence type="ECO:0000256" key="1">
    <source>
        <dbReference type="SAM" id="MobiDB-lite"/>
    </source>
</evidence>
<evidence type="ECO:0000313" key="3">
    <source>
        <dbReference type="Proteomes" id="UP000314294"/>
    </source>
</evidence>
<name>A0A4Z2EZB4_9TELE</name>
<keyword evidence="3" id="KW-1185">Reference proteome</keyword>
<proteinExistence type="predicted"/>
<organism evidence="2 3">
    <name type="scientific">Liparis tanakae</name>
    <name type="common">Tanaka's snailfish</name>
    <dbReference type="NCBI Taxonomy" id="230148"/>
    <lineage>
        <taxon>Eukaryota</taxon>
        <taxon>Metazoa</taxon>
        <taxon>Chordata</taxon>
        <taxon>Craniata</taxon>
        <taxon>Vertebrata</taxon>
        <taxon>Euteleostomi</taxon>
        <taxon>Actinopterygii</taxon>
        <taxon>Neopterygii</taxon>
        <taxon>Teleostei</taxon>
        <taxon>Neoteleostei</taxon>
        <taxon>Acanthomorphata</taxon>
        <taxon>Eupercaria</taxon>
        <taxon>Perciformes</taxon>
        <taxon>Cottioidei</taxon>
        <taxon>Cottales</taxon>
        <taxon>Liparidae</taxon>
        <taxon>Liparis</taxon>
    </lineage>
</organism>
<sequence length="70" mass="7576">MFPIEPESPPDETNRTEKPEEGLDAEHSSLFPSVSAAFERRTCRAACRVRRHVAAASPGASTPPSALSIR</sequence>
<protein>
    <submittedName>
        <fullName evidence="2">Uncharacterized protein</fullName>
    </submittedName>
</protein>
<dbReference type="EMBL" id="SRLO01002085">
    <property type="protein sequence ID" value="TNN33930.1"/>
    <property type="molecule type" value="Genomic_DNA"/>
</dbReference>